<evidence type="ECO:0000256" key="3">
    <source>
        <dbReference type="ARBA" id="ARBA00022692"/>
    </source>
</evidence>
<evidence type="ECO:0008006" key="8">
    <source>
        <dbReference type="Google" id="ProtNLM"/>
    </source>
</evidence>
<dbReference type="PANTHER" id="PTHR23513:SF6">
    <property type="entry name" value="MAJOR FACILITATOR SUPERFAMILY ASSOCIATED DOMAIN-CONTAINING PROTEIN"/>
    <property type="match status" value="1"/>
</dbReference>
<evidence type="ECO:0000256" key="2">
    <source>
        <dbReference type="ARBA" id="ARBA00022475"/>
    </source>
</evidence>
<feature type="non-terminal residue" evidence="7">
    <location>
        <position position="1"/>
    </location>
</feature>
<evidence type="ECO:0000313" key="7">
    <source>
        <dbReference type="EMBL" id="CAA9547091.1"/>
    </source>
</evidence>
<gene>
    <name evidence="7" type="ORF">AVDCRST_MAG73-2519</name>
</gene>
<accession>A0A6J4UFU7</accession>
<feature type="compositionally biased region" description="Low complexity" evidence="6">
    <location>
        <begin position="23"/>
        <end position="37"/>
    </location>
</feature>
<evidence type="ECO:0000256" key="1">
    <source>
        <dbReference type="ARBA" id="ARBA00004651"/>
    </source>
</evidence>
<dbReference type="AlphaFoldDB" id="A0A6J4UFU7"/>
<comment type="subcellular location">
    <subcellularLocation>
        <location evidence="1">Cell membrane</location>
        <topology evidence="1">Multi-pass membrane protein</topology>
    </subcellularLocation>
</comment>
<keyword evidence="4" id="KW-1133">Transmembrane helix</keyword>
<proteinExistence type="predicted"/>
<feature type="non-terminal residue" evidence="7">
    <location>
        <position position="187"/>
    </location>
</feature>
<reference evidence="7" key="1">
    <citation type="submission" date="2020-02" db="EMBL/GenBank/DDBJ databases">
        <authorList>
            <person name="Meier V. D."/>
        </authorList>
    </citation>
    <scope>NUCLEOTIDE SEQUENCE</scope>
    <source>
        <strain evidence="7">AVDCRST_MAG73</strain>
    </source>
</reference>
<name>A0A6J4UFU7_9BACT</name>
<dbReference type="SUPFAM" id="SSF103473">
    <property type="entry name" value="MFS general substrate transporter"/>
    <property type="match status" value="1"/>
</dbReference>
<evidence type="ECO:0000256" key="4">
    <source>
        <dbReference type="ARBA" id="ARBA00022989"/>
    </source>
</evidence>
<feature type="compositionally biased region" description="Basic and acidic residues" evidence="6">
    <location>
        <begin position="47"/>
        <end position="64"/>
    </location>
</feature>
<evidence type="ECO:0000256" key="5">
    <source>
        <dbReference type="ARBA" id="ARBA00023136"/>
    </source>
</evidence>
<organism evidence="7">
    <name type="scientific">uncultured Thermomicrobiales bacterium</name>
    <dbReference type="NCBI Taxonomy" id="1645740"/>
    <lineage>
        <taxon>Bacteria</taxon>
        <taxon>Pseudomonadati</taxon>
        <taxon>Thermomicrobiota</taxon>
        <taxon>Thermomicrobia</taxon>
        <taxon>Thermomicrobiales</taxon>
        <taxon>environmental samples</taxon>
    </lineage>
</organism>
<dbReference type="PANTHER" id="PTHR23513">
    <property type="entry name" value="INTEGRAL MEMBRANE EFFLUX PROTEIN-RELATED"/>
    <property type="match status" value="1"/>
</dbReference>
<dbReference type="EMBL" id="CADCWE010000167">
    <property type="protein sequence ID" value="CAA9547091.1"/>
    <property type="molecule type" value="Genomic_DNA"/>
</dbReference>
<sequence length="187" mass="19675">GVRRVPRHARRPASRGPERAAPPRRSAGAGLAPAPARDVLRRAGTRGRGDRRLDRARERAPRHPDRPRRGRQDPPRVAGGGGPARHLSGRRRLRFAGVGGRPPRAGRDLGRGARRARGPRRVEGALLPRLVGPDRLVAANSLNALNNNLGRLVGPALGGVLYAWGGLGGVVLADAATFLGSAALVGL</sequence>
<protein>
    <recommendedName>
        <fullName evidence="8">Major facilitator superfamily (MFS) profile domain-containing protein</fullName>
    </recommendedName>
</protein>
<dbReference type="GO" id="GO:0005886">
    <property type="term" value="C:plasma membrane"/>
    <property type="evidence" value="ECO:0007669"/>
    <property type="project" value="UniProtKB-SubCell"/>
</dbReference>
<feature type="compositionally biased region" description="Basic residues" evidence="6">
    <location>
        <begin position="1"/>
        <end position="13"/>
    </location>
</feature>
<keyword evidence="5" id="KW-0472">Membrane</keyword>
<dbReference type="InterPro" id="IPR036259">
    <property type="entry name" value="MFS_trans_sf"/>
</dbReference>
<evidence type="ECO:0000256" key="6">
    <source>
        <dbReference type="SAM" id="MobiDB-lite"/>
    </source>
</evidence>
<keyword evidence="3" id="KW-0812">Transmembrane</keyword>
<keyword evidence="2" id="KW-1003">Cell membrane</keyword>
<feature type="region of interest" description="Disordered" evidence="6">
    <location>
        <begin position="1"/>
        <end position="117"/>
    </location>
</feature>